<organism evidence="1">
    <name type="scientific">Trichodesmium erythraeum (strain IMS101)</name>
    <dbReference type="NCBI Taxonomy" id="203124"/>
    <lineage>
        <taxon>Bacteria</taxon>
        <taxon>Bacillati</taxon>
        <taxon>Cyanobacteriota</taxon>
        <taxon>Cyanophyceae</taxon>
        <taxon>Oscillatoriophycideae</taxon>
        <taxon>Oscillatoriales</taxon>
        <taxon>Microcoleaceae</taxon>
        <taxon>Trichodesmium</taxon>
    </lineage>
</organism>
<evidence type="ECO:0000313" key="1">
    <source>
        <dbReference type="EMBL" id="ABG50089.1"/>
    </source>
</evidence>
<reference evidence="1" key="1">
    <citation type="submission" date="2006-06" db="EMBL/GenBank/DDBJ databases">
        <title>Complete sequence of Trichodesmium erythraeum IMS101.</title>
        <authorList>
            <consortium name="US DOE Joint Genome Institute"/>
            <person name="Copeland A."/>
            <person name="Lucas S."/>
            <person name="Lapidus A."/>
            <person name="Barry K."/>
            <person name="Detter J.C."/>
            <person name="Glavina del Rio T."/>
            <person name="Hammon N."/>
            <person name="Israni S."/>
            <person name="Dalin E."/>
            <person name="Tice H."/>
            <person name="Pitluck S."/>
            <person name="Kiss H."/>
            <person name="Munk A.C."/>
            <person name="Brettin T."/>
            <person name="Bruce D."/>
            <person name="Han C."/>
            <person name="Tapia R."/>
            <person name="Gilna P."/>
            <person name="Schmutz J."/>
            <person name="Larimer F."/>
            <person name="Land M."/>
            <person name="Hauser L."/>
            <person name="Kyrpides N."/>
            <person name="Kim E."/>
            <person name="Richardson P."/>
        </authorList>
    </citation>
    <scope>NUCLEOTIDE SEQUENCE [LARGE SCALE GENOMIC DNA]</scope>
    <source>
        <strain evidence="1">IMS101</strain>
    </source>
</reference>
<dbReference type="AlphaFoldDB" id="Q118I5"/>
<dbReference type="EMBL" id="CP000393">
    <property type="protein sequence ID" value="ABG50089.1"/>
    <property type="molecule type" value="Genomic_DNA"/>
</dbReference>
<proteinExistence type="predicted"/>
<dbReference type="STRING" id="203124.Tery_0650"/>
<dbReference type="HOGENOM" id="CLU_042031_0_0_3"/>
<dbReference type="RefSeq" id="WP_011610482.1">
    <property type="nucleotide sequence ID" value="NC_008312.1"/>
</dbReference>
<sequence>MTLKTTYSFNSLTNNSTTALEVSNIQVEDQTTANNLLAMDVETLAAVVLKELQGAAKTKPAKAETVALRIAKEVERVCFKSHRIQNSGEVRSWQLSLARHRWQKCLQYYKLGSKQGRVELHSLLASIVYRHIASLATQLNFQGRYNLIEDFLQGFYIESLRAFRREHVLEQDYTPKFKLELAEYMAFTEQYAKRQIGLPGRNRQRLIVLRAQGFAKGQPPETALDIEMAVESPKGEEAESFSRSYAVQQVREQMVSETVDPAEAVLRDRVVSELINYLSAAGQEQCIDYLRLRLQDYQASDIDQKLGITSRQRDYLQQRFKYHVEKFARSQNWQLVHQWLGADIDQKLGMTTEQWDAFLVTLSTEEQQILQLKRKGEDEKAIATAIKCTPKKLQKHWAKLLEMAWGFRNRNNS</sequence>
<evidence type="ECO:0008006" key="2">
    <source>
        <dbReference type="Google" id="ProtNLM"/>
    </source>
</evidence>
<name>Q118I5_TRIEI</name>
<dbReference type="NCBIfam" id="NF037964">
    <property type="entry name" value="HetZ_related"/>
    <property type="match status" value="1"/>
</dbReference>
<protein>
    <recommendedName>
        <fullName evidence="2">HetZ-related protein</fullName>
    </recommendedName>
</protein>
<dbReference type="KEGG" id="ter:Tery_0650"/>
<gene>
    <name evidence="1" type="ordered locus">Tery_0650</name>
</gene>
<dbReference type="OrthoDB" id="447818at2"/>
<dbReference type="eggNOG" id="COG2197">
    <property type="taxonomic scope" value="Bacteria"/>
</dbReference>
<dbReference type="InterPro" id="IPR049910">
    <property type="entry name" value="HetZ-rel"/>
</dbReference>
<accession>Q118I5</accession>